<keyword evidence="1" id="KW-0175">Coiled coil</keyword>
<evidence type="ECO:0000313" key="4">
    <source>
        <dbReference type="EMBL" id="KAG2458325.1"/>
    </source>
</evidence>
<feature type="compositionally biased region" description="Basic and acidic residues" evidence="2">
    <location>
        <begin position="251"/>
        <end position="260"/>
    </location>
</feature>
<sequence length="989" mass="110334">MAGPGQGDDHITPVCSDRWSFLEGGTELHACLVANRDPKLFRHVVDVSYGTDAALAQTPTFKSSPPCHNPGVPSGGSQKMKSAPVGTIAPTKAACDLWRSAEKQPFGFRPSQDHSGSPAYLLKEEQKNGASHYLQRGVGPEPAFPASMGLLRPGQHDVYPGNKADVYPSGFHPYLSKDAIRPVPTYPNLSIDLNTASYYYPGFVPHLTMPSSIYSHYEDPYYLSMRSPCAQLPEKSNFPPGQAAGLPLNRKSSDDSEKSKAVRFGRQQSGCDGTNKEEQQRSRTRGGKQERPAHHLTRVMLRSQESLIDKEQQLKDATWESSSRRKREGRNDKPRDDANSLPPPRPCFQRQGCSRSPYFSPFLYNPLHFEETLPFDQAAKKWMHPPMAEAFDHLSFGRRFTVTDLQNTSAVTSSPLSRPPNLAFNSSLHHHAEGGPAGKMTPHERDNQPPSRRDIQSHLQKHLNKKGLAASGGQSSAVRPSKSDVQPSGHNINLSSAAAHSWDILRKTTEASSVLDFSWQSENESKSAKPHSMADDGQSPVEVQAPPPPNLSRDANSAPAGQETDPSGVYENQRSGLHKSQEHNESLDTPQEECLDLSINPPAGHSDFQTSSLPQSQSLPKTGGAENELSDGEPVTLGSAQGRLDSLEINKKPTKCRGSSYHCDYSSSGTYKQRMSKLIRRLARHSPLKLGSTPGKMVFLELLNLTRRKELKLEQWRKRRLLRRSQSSVIRPAEKMKKALCQQERQRLLDQTGTMNPEEKQQFLAMFDLKPLSPHQRREKAPNSRSISASSAIGHNEAPFQTEETHTVDLEQQSQLANGDRAATEEHKEPPQWMTTSSPCGRTSVVSETGPTVHTYTSSQFPVQVQEVNGSLDVSCTGEHVRIQSESSMSEEEEEEEEEVEMVGQAKWQGIDAIFETYIDYAEERDLEKDVLLEQLRFLKEKNEELHFRANNLRSHIQGLEENRQKLNYEREHHLASLDLLKKNIIFTL</sequence>
<feature type="region of interest" description="Disordered" evidence="2">
    <location>
        <begin position="60"/>
        <end position="83"/>
    </location>
</feature>
<feature type="compositionally biased region" description="Basic and acidic residues" evidence="2">
    <location>
        <begin position="441"/>
        <end position="456"/>
    </location>
</feature>
<feature type="coiled-coil region" evidence="1">
    <location>
        <begin position="943"/>
        <end position="970"/>
    </location>
</feature>
<feature type="domain" description="Genetic suppressor element-like" evidence="3">
    <location>
        <begin position="643"/>
        <end position="769"/>
    </location>
</feature>
<dbReference type="PANTHER" id="PTHR17608:SF4">
    <property type="entry name" value="GENETIC SUPPRESSOR ELEMENT 1"/>
    <property type="match status" value="1"/>
</dbReference>
<proteinExistence type="predicted"/>
<organism evidence="4 5">
    <name type="scientific">Polypterus senegalus</name>
    <name type="common">Senegal bichir</name>
    <dbReference type="NCBI Taxonomy" id="55291"/>
    <lineage>
        <taxon>Eukaryota</taxon>
        <taxon>Metazoa</taxon>
        <taxon>Chordata</taxon>
        <taxon>Craniata</taxon>
        <taxon>Vertebrata</taxon>
        <taxon>Euteleostomi</taxon>
        <taxon>Actinopterygii</taxon>
        <taxon>Polypteriformes</taxon>
        <taxon>Polypteridae</taxon>
        <taxon>Polypterus</taxon>
    </lineage>
</organism>
<reference evidence="4 5" key="1">
    <citation type="journal article" date="2021" name="Cell">
        <title>Tracing the genetic footprints of vertebrate landing in non-teleost ray-finned fishes.</title>
        <authorList>
            <person name="Bi X."/>
            <person name="Wang K."/>
            <person name="Yang L."/>
            <person name="Pan H."/>
            <person name="Jiang H."/>
            <person name="Wei Q."/>
            <person name="Fang M."/>
            <person name="Yu H."/>
            <person name="Zhu C."/>
            <person name="Cai Y."/>
            <person name="He Y."/>
            <person name="Gan X."/>
            <person name="Zeng H."/>
            <person name="Yu D."/>
            <person name="Zhu Y."/>
            <person name="Jiang H."/>
            <person name="Qiu Q."/>
            <person name="Yang H."/>
            <person name="Zhang Y.E."/>
            <person name="Wang W."/>
            <person name="Zhu M."/>
            <person name="He S."/>
            <person name="Zhang G."/>
        </authorList>
    </citation>
    <scope>NUCLEOTIDE SEQUENCE [LARGE SCALE GENOMIC DNA]</scope>
    <source>
        <strain evidence="4">Bchr_013</strain>
    </source>
</reference>
<feature type="compositionally biased region" description="Basic and acidic residues" evidence="2">
    <location>
        <begin position="329"/>
        <end position="338"/>
    </location>
</feature>
<feature type="compositionally biased region" description="Basic and acidic residues" evidence="2">
    <location>
        <begin position="307"/>
        <end position="318"/>
    </location>
</feature>
<gene>
    <name evidence="4" type="primary">Gse1_0</name>
    <name evidence="4" type="ORF">GTO96_0018523</name>
</gene>
<evidence type="ECO:0000256" key="1">
    <source>
        <dbReference type="SAM" id="Coils"/>
    </source>
</evidence>
<feature type="region of interest" description="Disordered" evidence="2">
    <location>
        <begin position="233"/>
        <end position="352"/>
    </location>
</feature>
<dbReference type="Proteomes" id="UP000886611">
    <property type="component" value="Unassembled WGS sequence"/>
</dbReference>
<dbReference type="InterPro" id="IPR042337">
    <property type="entry name" value="GSE1"/>
</dbReference>
<feature type="compositionally biased region" description="Basic and acidic residues" evidence="2">
    <location>
        <begin position="274"/>
        <end position="293"/>
    </location>
</feature>
<feature type="region of interest" description="Disordered" evidence="2">
    <location>
        <begin position="522"/>
        <end position="642"/>
    </location>
</feature>
<feature type="non-terminal residue" evidence="4">
    <location>
        <position position="1"/>
    </location>
</feature>
<feature type="region of interest" description="Disordered" evidence="2">
    <location>
        <begin position="410"/>
        <end position="492"/>
    </location>
</feature>
<keyword evidence="5" id="KW-1185">Reference proteome</keyword>
<evidence type="ECO:0000259" key="3">
    <source>
        <dbReference type="Pfam" id="PF12540"/>
    </source>
</evidence>
<feature type="region of interest" description="Disordered" evidence="2">
    <location>
        <begin position="773"/>
        <end position="845"/>
    </location>
</feature>
<name>A0A8X7WYU4_POLSE</name>
<dbReference type="AlphaFoldDB" id="A0A8X7WYU4"/>
<dbReference type="PANTHER" id="PTHR17608">
    <property type="entry name" value="GENETIC SUPPRESSOR ELEMENT 1"/>
    <property type="match status" value="1"/>
</dbReference>
<feature type="compositionally biased region" description="Low complexity" evidence="2">
    <location>
        <begin position="611"/>
        <end position="620"/>
    </location>
</feature>
<protein>
    <submittedName>
        <fullName evidence="4">GSE1 protein</fullName>
    </submittedName>
</protein>
<comment type="caution">
    <text evidence="4">The sequence shown here is derived from an EMBL/GenBank/DDBJ whole genome shotgun (WGS) entry which is preliminary data.</text>
</comment>
<dbReference type="Pfam" id="PF12540">
    <property type="entry name" value="DUF3736"/>
    <property type="match status" value="1"/>
</dbReference>
<evidence type="ECO:0000256" key="2">
    <source>
        <dbReference type="SAM" id="MobiDB-lite"/>
    </source>
</evidence>
<feature type="non-terminal residue" evidence="4">
    <location>
        <position position="989"/>
    </location>
</feature>
<dbReference type="InterPro" id="IPR022207">
    <property type="entry name" value="GSE-like"/>
</dbReference>
<evidence type="ECO:0000313" key="5">
    <source>
        <dbReference type="Proteomes" id="UP000886611"/>
    </source>
</evidence>
<dbReference type="EMBL" id="JAATIS010007298">
    <property type="protein sequence ID" value="KAG2458325.1"/>
    <property type="molecule type" value="Genomic_DNA"/>
</dbReference>
<accession>A0A8X7WYU4</accession>
<feature type="compositionally biased region" description="Polar residues" evidence="2">
    <location>
        <begin position="472"/>
        <end position="492"/>
    </location>
</feature>
<feature type="compositionally biased region" description="Polar residues" evidence="2">
    <location>
        <begin position="833"/>
        <end position="845"/>
    </location>
</feature>
<feature type="compositionally biased region" description="Polar residues" evidence="2">
    <location>
        <begin position="783"/>
        <end position="793"/>
    </location>
</feature>